<gene>
    <name evidence="1" type="ORF">BOLC1T02418H</name>
</gene>
<reference evidence="1" key="1">
    <citation type="submission" date="2018-11" db="EMBL/GenBank/DDBJ databases">
        <authorList>
            <consortium name="Genoscope - CEA"/>
            <person name="William W."/>
        </authorList>
    </citation>
    <scope>NUCLEOTIDE SEQUENCE</scope>
</reference>
<evidence type="ECO:0000313" key="1">
    <source>
        <dbReference type="EMBL" id="VDD50029.1"/>
    </source>
</evidence>
<protein>
    <recommendedName>
        <fullName evidence="2">Transposase-associated domain-containing protein</fullName>
    </recommendedName>
</protein>
<sequence length="136" mass="16069">MEEELRDKKARKNYYNMLDFVANAQQGIPKLCPYGSIMKETVDEEDTGKIFCPCRKCNNSKLANHENMYFTRGYTFHTYEYGKQTATSNYGIWFHLMMSTNIHNILGIRDDVHDTQAHHRLKYDLIENIWNKFGDS</sequence>
<evidence type="ECO:0008006" key="2">
    <source>
        <dbReference type="Google" id="ProtNLM"/>
    </source>
</evidence>
<accession>A0A3P6G6T7</accession>
<organism evidence="1">
    <name type="scientific">Brassica oleracea</name>
    <name type="common">Wild cabbage</name>
    <dbReference type="NCBI Taxonomy" id="3712"/>
    <lineage>
        <taxon>Eukaryota</taxon>
        <taxon>Viridiplantae</taxon>
        <taxon>Streptophyta</taxon>
        <taxon>Embryophyta</taxon>
        <taxon>Tracheophyta</taxon>
        <taxon>Spermatophyta</taxon>
        <taxon>Magnoliopsida</taxon>
        <taxon>eudicotyledons</taxon>
        <taxon>Gunneridae</taxon>
        <taxon>Pentapetalae</taxon>
        <taxon>rosids</taxon>
        <taxon>malvids</taxon>
        <taxon>Brassicales</taxon>
        <taxon>Brassicaceae</taxon>
        <taxon>Brassiceae</taxon>
        <taxon>Brassica</taxon>
    </lineage>
</organism>
<dbReference type="AlphaFoldDB" id="A0A3P6G6T7"/>
<proteinExistence type="predicted"/>
<dbReference type="EMBL" id="LR031878">
    <property type="protein sequence ID" value="VDD50029.1"/>
    <property type="molecule type" value="Genomic_DNA"/>
</dbReference>
<name>A0A3P6G6T7_BRAOL</name>